<evidence type="ECO:0000313" key="1">
    <source>
        <dbReference type="EMBL" id="KAJ2898837.1"/>
    </source>
</evidence>
<gene>
    <name evidence="1" type="ORF">IWW38_001217</name>
</gene>
<sequence>MQHQHPPPLSANDASDDALEKASNDMGSLFSGFFGGIELLRGQDTVAAAGPDVNATIASISSNLWTPRVERIEDDSAITLKAHLPNVPASQIHVNTDTPGRLKIFGECNSQVVYERGVDRVTERQLGQFEKDIPLPPSACIDQMTTALCGPNVVIRIPKF</sequence>
<comment type="caution">
    <text evidence="1">The sequence shown here is derived from an EMBL/GenBank/DDBJ whole genome shotgun (WGS) entry which is preliminary data.</text>
</comment>
<organism evidence="1 2">
    <name type="scientific">Coemansia aciculifera</name>
    <dbReference type="NCBI Taxonomy" id="417176"/>
    <lineage>
        <taxon>Eukaryota</taxon>
        <taxon>Fungi</taxon>
        <taxon>Fungi incertae sedis</taxon>
        <taxon>Zoopagomycota</taxon>
        <taxon>Kickxellomycotina</taxon>
        <taxon>Kickxellomycetes</taxon>
        <taxon>Kickxellales</taxon>
        <taxon>Kickxellaceae</taxon>
        <taxon>Coemansia</taxon>
    </lineage>
</organism>
<reference evidence="1" key="1">
    <citation type="submission" date="2022-07" db="EMBL/GenBank/DDBJ databases">
        <title>Phylogenomic reconstructions and comparative analyses of Kickxellomycotina fungi.</title>
        <authorList>
            <person name="Reynolds N.K."/>
            <person name="Stajich J.E."/>
            <person name="Barry K."/>
            <person name="Grigoriev I.V."/>
            <person name="Crous P."/>
            <person name="Smith M.E."/>
        </authorList>
    </citation>
    <scope>NUCLEOTIDE SEQUENCE</scope>
    <source>
        <strain evidence="1">CBS 190363</strain>
    </source>
</reference>
<proteinExistence type="predicted"/>
<evidence type="ECO:0000313" key="2">
    <source>
        <dbReference type="Proteomes" id="UP001139981"/>
    </source>
</evidence>
<protein>
    <submittedName>
        <fullName evidence="1">Uncharacterized protein</fullName>
    </submittedName>
</protein>
<keyword evidence="2" id="KW-1185">Reference proteome</keyword>
<name>A0ACC1M6J1_9FUNG</name>
<accession>A0ACC1M6J1</accession>
<dbReference type="EMBL" id="JANBVB010000046">
    <property type="protein sequence ID" value="KAJ2898837.1"/>
    <property type="molecule type" value="Genomic_DNA"/>
</dbReference>
<dbReference type="Proteomes" id="UP001139981">
    <property type="component" value="Unassembled WGS sequence"/>
</dbReference>